<gene>
    <name evidence="2" type="ORF">LVIROSA_LOCUS35497</name>
</gene>
<evidence type="ECO:0000313" key="3">
    <source>
        <dbReference type="Proteomes" id="UP001157418"/>
    </source>
</evidence>
<dbReference type="Pfam" id="PF02991">
    <property type="entry name" value="ATG8"/>
    <property type="match status" value="1"/>
</dbReference>
<reference evidence="2 3" key="1">
    <citation type="submission" date="2022-01" db="EMBL/GenBank/DDBJ databases">
        <authorList>
            <person name="Xiong W."/>
            <person name="Schranz E."/>
        </authorList>
    </citation>
    <scope>NUCLEOTIDE SEQUENCE [LARGE SCALE GENOMIC DNA]</scope>
</reference>
<evidence type="ECO:0000256" key="1">
    <source>
        <dbReference type="ARBA" id="ARBA00022786"/>
    </source>
</evidence>
<dbReference type="Gene3D" id="3.10.20.90">
    <property type="entry name" value="Phosphatidylinositol 3-kinase Catalytic Subunit, Chain A, domain 1"/>
    <property type="match status" value="1"/>
</dbReference>
<comment type="caution">
    <text evidence="2">The sequence shown here is derived from an EMBL/GenBank/DDBJ whole genome shotgun (WGS) entry which is preliminary data.</text>
</comment>
<proteinExistence type="predicted"/>
<sequence>MDKFLQLASDKESRKQRGNDLRVTSIDTSNLTGDVLQVVLQMKEDVKKRYGRTGEQQWLLGLLSGELYQVSPRSPSSSSLHLHAVSGLRKPLSPSSILTTVFVVDSLVVDPFYPFTYSSTTQEVIVDKAEKSDIPNIDKKKYLFPTDLTIRKFVYGVPGDLNEDFFKNENDDSFMNDIVFL</sequence>
<organism evidence="2 3">
    <name type="scientific">Lactuca virosa</name>
    <dbReference type="NCBI Taxonomy" id="75947"/>
    <lineage>
        <taxon>Eukaryota</taxon>
        <taxon>Viridiplantae</taxon>
        <taxon>Streptophyta</taxon>
        <taxon>Embryophyta</taxon>
        <taxon>Tracheophyta</taxon>
        <taxon>Spermatophyta</taxon>
        <taxon>Magnoliopsida</taxon>
        <taxon>eudicotyledons</taxon>
        <taxon>Gunneridae</taxon>
        <taxon>Pentapetalae</taxon>
        <taxon>asterids</taxon>
        <taxon>campanulids</taxon>
        <taxon>Asterales</taxon>
        <taxon>Asteraceae</taxon>
        <taxon>Cichorioideae</taxon>
        <taxon>Cichorieae</taxon>
        <taxon>Lactucinae</taxon>
        <taxon>Lactuca</taxon>
    </lineage>
</organism>
<dbReference type="InterPro" id="IPR004241">
    <property type="entry name" value="Atg8-like"/>
</dbReference>
<dbReference type="Proteomes" id="UP001157418">
    <property type="component" value="Unassembled WGS sequence"/>
</dbReference>
<protein>
    <submittedName>
        <fullName evidence="2">Uncharacterized protein</fullName>
    </submittedName>
</protein>
<name>A0AAU9PIN1_9ASTR</name>
<keyword evidence="3" id="KW-1185">Reference proteome</keyword>
<dbReference type="EMBL" id="CAKMRJ010005634">
    <property type="protein sequence ID" value="CAH1450055.1"/>
    <property type="molecule type" value="Genomic_DNA"/>
</dbReference>
<evidence type="ECO:0000313" key="2">
    <source>
        <dbReference type="EMBL" id="CAH1450055.1"/>
    </source>
</evidence>
<keyword evidence="1" id="KW-0833">Ubl conjugation pathway</keyword>
<dbReference type="AlphaFoldDB" id="A0AAU9PIN1"/>
<accession>A0AAU9PIN1</accession>